<sequence length="81" mass="8974">MPIPIPRRKDIILFKLVATAVILFLVSLPLDLYLGVRAFASPEGFWQEFALGAVAIWVLGGSQIAFLILGMVILFCIWTPD</sequence>
<dbReference type="Proteomes" id="UP000034795">
    <property type="component" value="Unassembled WGS sequence"/>
</dbReference>
<dbReference type="AlphaFoldDB" id="A0A0G1Q5M1"/>
<proteinExistence type="predicted"/>
<feature type="transmembrane region" description="Helical" evidence="1">
    <location>
        <begin position="12"/>
        <end position="34"/>
    </location>
</feature>
<comment type="caution">
    <text evidence="2">The sequence shown here is derived from an EMBL/GenBank/DDBJ whole genome shotgun (WGS) entry which is preliminary data.</text>
</comment>
<feature type="transmembrane region" description="Helical" evidence="1">
    <location>
        <begin position="54"/>
        <end position="78"/>
    </location>
</feature>
<protein>
    <submittedName>
        <fullName evidence="2">Uncharacterized protein</fullName>
    </submittedName>
</protein>
<keyword evidence="1" id="KW-1133">Transmembrane helix</keyword>
<evidence type="ECO:0000313" key="2">
    <source>
        <dbReference type="EMBL" id="KKU40269.1"/>
    </source>
</evidence>
<dbReference type="EMBL" id="LCMS01000021">
    <property type="protein sequence ID" value="KKU40269.1"/>
    <property type="molecule type" value="Genomic_DNA"/>
</dbReference>
<reference evidence="2 3" key="1">
    <citation type="journal article" date="2015" name="Nature">
        <title>rRNA introns, odd ribosomes, and small enigmatic genomes across a large radiation of phyla.</title>
        <authorList>
            <person name="Brown C.T."/>
            <person name="Hug L.A."/>
            <person name="Thomas B.C."/>
            <person name="Sharon I."/>
            <person name="Castelle C.J."/>
            <person name="Singh A."/>
            <person name="Wilkins M.J."/>
            <person name="Williams K.H."/>
            <person name="Banfield J.F."/>
        </authorList>
    </citation>
    <scope>NUCLEOTIDE SEQUENCE [LARGE SCALE GENOMIC DNA]</scope>
</reference>
<gene>
    <name evidence="2" type="ORF">UX57_C0021G0001</name>
</gene>
<evidence type="ECO:0000256" key="1">
    <source>
        <dbReference type="SAM" id="Phobius"/>
    </source>
</evidence>
<accession>A0A0G1Q5M1</accession>
<evidence type="ECO:0000313" key="3">
    <source>
        <dbReference type="Proteomes" id="UP000034795"/>
    </source>
</evidence>
<organism evidence="2 3">
    <name type="scientific">Candidatus Uhrbacteria bacterium GW2011_GWE2_46_68</name>
    <dbReference type="NCBI Taxonomy" id="1618994"/>
    <lineage>
        <taxon>Bacteria</taxon>
        <taxon>Candidatus Uhriibacteriota</taxon>
    </lineage>
</organism>
<name>A0A0G1Q5M1_9BACT</name>
<keyword evidence="1" id="KW-0812">Transmembrane</keyword>
<keyword evidence="1" id="KW-0472">Membrane</keyword>